<reference evidence="6 7" key="1">
    <citation type="submission" date="2018-04" db="EMBL/GenBank/DDBJ databases">
        <title>The genome of golden apple snail Pomacea canaliculata provides insight into stress tolerance and invasive adaptation.</title>
        <authorList>
            <person name="Liu C."/>
            <person name="Liu B."/>
            <person name="Ren Y."/>
            <person name="Zhang Y."/>
            <person name="Wang H."/>
            <person name="Li S."/>
            <person name="Jiang F."/>
            <person name="Yin L."/>
            <person name="Zhang G."/>
            <person name="Qian W."/>
            <person name="Fan W."/>
        </authorList>
    </citation>
    <scope>NUCLEOTIDE SEQUENCE [LARGE SCALE GENOMIC DNA]</scope>
    <source>
        <strain evidence="6">SZHN2017</strain>
        <tissue evidence="6">Muscle</tissue>
    </source>
</reference>
<evidence type="ECO:0000256" key="3">
    <source>
        <dbReference type="ARBA" id="ARBA00023170"/>
    </source>
</evidence>
<keyword evidence="1" id="KW-0805">Transcription regulation</keyword>
<evidence type="ECO:0000256" key="1">
    <source>
        <dbReference type="ARBA" id="ARBA00023015"/>
    </source>
</evidence>
<dbReference type="InterPro" id="IPR050274">
    <property type="entry name" value="Nuclear_hormone_rcpt_NR2"/>
</dbReference>
<dbReference type="OrthoDB" id="5771769at2759"/>
<dbReference type="Gene3D" id="1.10.565.10">
    <property type="entry name" value="Retinoid X Receptor"/>
    <property type="match status" value="1"/>
</dbReference>
<name>A0A2T7ND10_POMCA</name>
<accession>A0A2T7ND10</accession>
<protein>
    <recommendedName>
        <fullName evidence="5">NR LBD domain-containing protein</fullName>
    </recommendedName>
</protein>
<dbReference type="Proteomes" id="UP000245119">
    <property type="component" value="Linkage Group LG14"/>
</dbReference>
<evidence type="ECO:0000313" key="6">
    <source>
        <dbReference type="EMBL" id="PVD19022.1"/>
    </source>
</evidence>
<feature type="domain" description="NR LBD" evidence="5">
    <location>
        <begin position="136"/>
        <end position="408"/>
    </location>
</feature>
<proteinExistence type="predicted"/>
<feature type="compositionally biased region" description="Basic and acidic residues" evidence="4">
    <location>
        <begin position="96"/>
        <end position="106"/>
    </location>
</feature>
<keyword evidence="7" id="KW-1185">Reference proteome</keyword>
<evidence type="ECO:0000313" key="7">
    <source>
        <dbReference type="Proteomes" id="UP000245119"/>
    </source>
</evidence>
<feature type="compositionally biased region" description="Low complexity" evidence="4">
    <location>
        <begin position="331"/>
        <end position="353"/>
    </location>
</feature>
<evidence type="ECO:0000256" key="2">
    <source>
        <dbReference type="ARBA" id="ARBA00023163"/>
    </source>
</evidence>
<keyword evidence="3" id="KW-0675">Receptor</keyword>
<dbReference type="Pfam" id="PF00104">
    <property type="entry name" value="Hormone_recep"/>
    <property type="match status" value="1"/>
</dbReference>
<organism evidence="6 7">
    <name type="scientific">Pomacea canaliculata</name>
    <name type="common">Golden apple snail</name>
    <dbReference type="NCBI Taxonomy" id="400727"/>
    <lineage>
        <taxon>Eukaryota</taxon>
        <taxon>Metazoa</taxon>
        <taxon>Spiralia</taxon>
        <taxon>Lophotrochozoa</taxon>
        <taxon>Mollusca</taxon>
        <taxon>Gastropoda</taxon>
        <taxon>Caenogastropoda</taxon>
        <taxon>Architaenioglossa</taxon>
        <taxon>Ampullarioidea</taxon>
        <taxon>Ampullariidae</taxon>
        <taxon>Pomacea</taxon>
    </lineage>
</organism>
<dbReference type="InterPro" id="IPR000536">
    <property type="entry name" value="Nucl_hrmn_rcpt_lig-bd"/>
</dbReference>
<dbReference type="EMBL" id="PZQS01000014">
    <property type="protein sequence ID" value="PVD19022.1"/>
    <property type="molecule type" value="Genomic_DNA"/>
</dbReference>
<gene>
    <name evidence="6" type="ORF">C0Q70_21581</name>
</gene>
<dbReference type="AlphaFoldDB" id="A0A2T7ND10"/>
<dbReference type="PANTHER" id="PTHR24083">
    <property type="entry name" value="NUCLEAR HORMONE RECEPTOR"/>
    <property type="match status" value="1"/>
</dbReference>
<evidence type="ECO:0000256" key="4">
    <source>
        <dbReference type="SAM" id="MobiDB-lite"/>
    </source>
</evidence>
<feature type="region of interest" description="Disordered" evidence="4">
    <location>
        <begin position="55"/>
        <end position="142"/>
    </location>
</feature>
<sequence>MAVEARKAKGFHHRRRWSRCAWVESLSHLGSDKQWVISSMFTLLHLVDRLSKKSCPRRTGSAQKQRHKASVHLGPQVSAARTPRTSVRHSAPCLHGDPRDPIRVQRDVTGARSGVEPGLQRFPAGDSPRTDSAPVPPDPPAAGLAAACVTSGHPVWERHGRGGLSQCGYDTRAQEPRDVQRFLRHTAHQILLSCLRRTQHNYFFKALHPREQEAQLESHWSEVFLLAASYWPVDISCIISKLLRVSGSVHDADEDHVLCGVQKVISTCQALNADVTELPFLETLILLRQGQREAEVESGRLDALQEQVQLALAHYTQHAFVHAHVNTQPSSPSSLTLPSSSSSSSSSSTTVIVPSPPPGAVASVVATTARFGRLLLVLPALSTVSGEMLEKLLFPDVCVSHLIRAFFS</sequence>
<dbReference type="SUPFAM" id="SSF48508">
    <property type="entry name" value="Nuclear receptor ligand-binding domain"/>
    <property type="match status" value="1"/>
</dbReference>
<dbReference type="InterPro" id="IPR035500">
    <property type="entry name" value="NHR-like_dom_sf"/>
</dbReference>
<evidence type="ECO:0000259" key="5">
    <source>
        <dbReference type="PROSITE" id="PS51843"/>
    </source>
</evidence>
<dbReference type="PROSITE" id="PS51843">
    <property type="entry name" value="NR_LBD"/>
    <property type="match status" value="1"/>
</dbReference>
<keyword evidence="2" id="KW-0804">Transcription</keyword>
<comment type="caution">
    <text evidence="6">The sequence shown here is derived from an EMBL/GenBank/DDBJ whole genome shotgun (WGS) entry which is preliminary data.</text>
</comment>
<feature type="region of interest" description="Disordered" evidence="4">
    <location>
        <begin position="331"/>
        <end position="354"/>
    </location>
</feature>